<evidence type="ECO:0000313" key="3">
    <source>
        <dbReference type="Proteomes" id="UP001329825"/>
    </source>
</evidence>
<evidence type="ECO:0000256" key="1">
    <source>
        <dbReference type="SAM" id="MobiDB-lite"/>
    </source>
</evidence>
<feature type="compositionally biased region" description="Polar residues" evidence="1">
    <location>
        <begin position="417"/>
        <end position="433"/>
    </location>
</feature>
<feature type="compositionally biased region" description="Polar residues" evidence="1">
    <location>
        <begin position="93"/>
        <end position="108"/>
    </location>
</feature>
<feature type="compositionally biased region" description="Basic and acidic residues" evidence="1">
    <location>
        <begin position="228"/>
        <end position="240"/>
    </location>
</feature>
<feature type="compositionally biased region" description="Polar residues" evidence="1">
    <location>
        <begin position="115"/>
        <end position="130"/>
    </location>
</feature>
<feature type="compositionally biased region" description="Polar residues" evidence="1">
    <location>
        <begin position="137"/>
        <end position="168"/>
    </location>
</feature>
<feature type="compositionally biased region" description="Polar residues" evidence="1">
    <location>
        <begin position="59"/>
        <end position="79"/>
    </location>
</feature>
<feature type="region of interest" description="Disordered" evidence="1">
    <location>
        <begin position="1"/>
        <end position="186"/>
    </location>
</feature>
<reference evidence="2 3" key="1">
    <citation type="submission" date="2024-01" db="EMBL/GenBank/DDBJ databases">
        <title>Comparative genomics of Cryptococcus and Kwoniella reveals pathogenesis evolution and contrasting modes of karyotype evolution via chromosome fusion or intercentromeric recombination.</title>
        <authorList>
            <person name="Coelho M.A."/>
            <person name="David-Palma M."/>
            <person name="Shea T."/>
            <person name="Bowers K."/>
            <person name="McGinley-Smith S."/>
            <person name="Mohammad A.W."/>
            <person name="Gnirke A."/>
            <person name="Yurkov A.M."/>
            <person name="Nowrousian M."/>
            <person name="Sun S."/>
            <person name="Cuomo C.A."/>
            <person name="Heitman J."/>
        </authorList>
    </citation>
    <scope>NUCLEOTIDE SEQUENCE [LARGE SCALE GENOMIC DNA]</scope>
    <source>
        <strain evidence="2">CBS 11374</strain>
    </source>
</reference>
<keyword evidence="3" id="KW-1185">Reference proteome</keyword>
<dbReference type="Proteomes" id="UP001329825">
    <property type="component" value="Chromosome 11"/>
</dbReference>
<accession>A0ABZ1D9P7</accession>
<evidence type="ECO:0000313" key="2">
    <source>
        <dbReference type="EMBL" id="WRT70808.1"/>
    </source>
</evidence>
<dbReference type="EMBL" id="CP141891">
    <property type="protein sequence ID" value="WRT70808.1"/>
    <property type="molecule type" value="Genomic_DNA"/>
</dbReference>
<name>A0ABZ1D9P7_9TREE</name>
<sequence>MTLRDSFISTSSSNTYPSTMSTSSSSALGLTDSPLRPRLRSMISSAPSSPRSDVKVRSKPSSQQLRQSSSKNSLYQEATVNAARKVTQHNSRDQVQTIHTKPSKTNLGGSEAGSRPSSRAGTNASLSRPTTVPARAISSNPMTPTKTTSSSRVTQQDQPPRAQITQPSHEFAPHRPPSSRRVPVPKQLVSPARTEVTLAEEWEAEMVRDTRQLDIRAFDTPAGGKGISAEEKQEQRQKDMEWERAGIWETGRDPAREAEDRVRRDIGRYVAFPPTLPRVPVRAAPTGVTSVHIGVRPRLHPLRASDSMLRNQPDDTLPIPLFSPSSDNADLSEESHWGNHNTRYDPALAEKARKEYEDWKAKKAEREGGIADSDTFGTRDWIPRAREVARPGAVEGIAHSEEYENHHHTIPRLPHPTLSQPNRARQTRTSENQPLKVKDVSEAKKNGQVLETQSQHHGQERMPEYMSQAQCWGYPDPYGMAYHDNGTGTGQVHGIEGYYPEQGYWDPSYWWGMGLIADDPRVVPDYHGRAAQHVDAIPTLPNQSNAEDSTPLIPVERYDEP</sequence>
<feature type="compositionally biased region" description="Low complexity" evidence="1">
    <location>
        <begin position="40"/>
        <end position="51"/>
    </location>
</feature>
<dbReference type="GeneID" id="87959937"/>
<organism evidence="2 3">
    <name type="scientific">Kwoniella shivajii</name>
    <dbReference type="NCBI Taxonomy" id="564305"/>
    <lineage>
        <taxon>Eukaryota</taxon>
        <taxon>Fungi</taxon>
        <taxon>Dikarya</taxon>
        <taxon>Basidiomycota</taxon>
        <taxon>Agaricomycotina</taxon>
        <taxon>Tremellomycetes</taxon>
        <taxon>Tremellales</taxon>
        <taxon>Cryptococcaceae</taxon>
        <taxon>Kwoniella</taxon>
    </lineage>
</organism>
<dbReference type="RefSeq" id="XP_062795547.1">
    <property type="nucleotide sequence ID" value="XM_062939496.1"/>
</dbReference>
<feature type="region of interest" description="Disordered" evidence="1">
    <location>
        <begin position="219"/>
        <end position="240"/>
    </location>
</feature>
<gene>
    <name evidence="2" type="ORF">IL334_007807</name>
</gene>
<feature type="compositionally biased region" description="Basic and acidic residues" evidence="1">
    <location>
        <begin position="436"/>
        <end position="445"/>
    </location>
</feature>
<proteinExistence type="predicted"/>
<feature type="region of interest" description="Disordered" evidence="1">
    <location>
        <begin position="537"/>
        <end position="561"/>
    </location>
</feature>
<feature type="compositionally biased region" description="Low complexity" evidence="1">
    <location>
        <begin position="1"/>
        <end position="33"/>
    </location>
</feature>
<feature type="region of interest" description="Disordered" evidence="1">
    <location>
        <begin position="408"/>
        <end position="461"/>
    </location>
</feature>
<protein>
    <submittedName>
        <fullName evidence="2">Uncharacterized protein</fullName>
    </submittedName>
</protein>